<accession>A0A6C0ENM4</accession>
<dbReference type="AlphaFoldDB" id="A0A6C0ENM4"/>
<protein>
    <submittedName>
        <fullName evidence="2">Uncharacterized protein</fullName>
    </submittedName>
</protein>
<proteinExistence type="predicted"/>
<keyword evidence="1" id="KW-0472">Membrane</keyword>
<keyword evidence="1" id="KW-1133">Transmembrane helix</keyword>
<sequence length="175" mass="20353">MYKSIINSLNEVITKKISSFELLLNISFVLIIGLIIFIFYWHSINWKVAKLNRCKINLNSEGSIYNLYASYDQTKLYKVRYDNSTKHNVSIDCACPSGNIPNTFDIPAYNTETQKTEFIKKYCVCDKYYDTTIENKIHYNGDNFLVDYYRDVYTADLDKMKTKFATKSSPAFPSA</sequence>
<dbReference type="EMBL" id="MN738903">
    <property type="protein sequence ID" value="QHT30607.1"/>
    <property type="molecule type" value="Genomic_DNA"/>
</dbReference>
<evidence type="ECO:0000256" key="1">
    <source>
        <dbReference type="SAM" id="Phobius"/>
    </source>
</evidence>
<feature type="transmembrane region" description="Helical" evidence="1">
    <location>
        <begin position="20"/>
        <end position="41"/>
    </location>
</feature>
<organism evidence="2">
    <name type="scientific">viral metagenome</name>
    <dbReference type="NCBI Taxonomy" id="1070528"/>
    <lineage>
        <taxon>unclassified sequences</taxon>
        <taxon>metagenomes</taxon>
        <taxon>organismal metagenomes</taxon>
    </lineage>
</organism>
<reference evidence="2" key="1">
    <citation type="journal article" date="2020" name="Nature">
        <title>Giant virus diversity and host interactions through global metagenomics.</title>
        <authorList>
            <person name="Schulz F."/>
            <person name="Roux S."/>
            <person name="Paez-Espino D."/>
            <person name="Jungbluth S."/>
            <person name="Walsh D.A."/>
            <person name="Denef V.J."/>
            <person name="McMahon K.D."/>
            <person name="Konstantinidis K.T."/>
            <person name="Eloe-Fadrosh E.A."/>
            <person name="Kyrpides N.C."/>
            <person name="Woyke T."/>
        </authorList>
    </citation>
    <scope>NUCLEOTIDE SEQUENCE</scope>
    <source>
        <strain evidence="2">GVMAG-M-3300009151-35</strain>
    </source>
</reference>
<keyword evidence="1" id="KW-0812">Transmembrane</keyword>
<name>A0A6C0ENM4_9ZZZZ</name>
<evidence type="ECO:0000313" key="2">
    <source>
        <dbReference type="EMBL" id="QHT30607.1"/>
    </source>
</evidence>